<gene>
    <name evidence="9" type="ORF">F3Y22_tig00110678pilonHSYRG00404</name>
</gene>
<dbReference type="GO" id="GO:0046983">
    <property type="term" value="F:protein dimerization activity"/>
    <property type="evidence" value="ECO:0007669"/>
    <property type="project" value="InterPro"/>
</dbReference>
<keyword evidence="2" id="KW-0132">Cell division</keyword>
<dbReference type="InterPro" id="IPR013763">
    <property type="entry name" value="Cyclin-like_dom"/>
</dbReference>
<accession>A0A6A2ZW74</accession>
<evidence type="ECO:0000256" key="4">
    <source>
        <dbReference type="ARBA" id="ARBA00023306"/>
    </source>
</evidence>
<comment type="caution">
    <text evidence="9">The sequence shown here is derived from an EMBL/GenBank/DDBJ whole genome shotgun (WGS) entry which is preliminary data.</text>
</comment>
<keyword evidence="4" id="KW-0131">Cell cycle</keyword>
<feature type="domain" description="Cyclin-like" evidence="7">
    <location>
        <begin position="204"/>
        <end position="292"/>
    </location>
</feature>
<evidence type="ECO:0000259" key="8">
    <source>
        <dbReference type="SMART" id="SM01332"/>
    </source>
</evidence>
<dbReference type="SMART" id="SM01332">
    <property type="entry name" value="Cyclin_C"/>
    <property type="match status" value="1"/>
</dbReference>
<protein>
    <submittedName>
        <fullName evidence="9">Cyclin-D2-1</fullName>
    </submittedName>
</protein>
<organism evidence="9 10">
    <name type="scientific">Hibiscus syriacus</name>
    <name type="common">Rose of Sharon</name>
    <dbReference type="NCBI Taxonomy" id="106335"/>
    <lineage>
        <taxon>Eukaryota</taxon>
        <taxon>Viridiplantae</taxon>
        <taxon>Streptophyta</taxon>
        <taxon>Embryophyta</taxon>
        <taxon>Tracheophyta</taxon>
        <taxon>Spermatophyta</taxon>
        <taxon>Magnoliopsida</taxon>
        <taxon>eudicotyledons</taxon>
        <taxon>Gunneridae</taxon>
        <taxon>Pentapetalae</taxon>
        <taxon>rosids</taxon>
        <taxon>malvids</taxon>
        <taxon>Malvales</taxon>
        <taxon>Malvaceae</taxon>
        <taxon>Malvoideae</taxon>
        <taxon>Hibiscus</taxon>
    </lineage>
</organism>
<dbReference type="Pfam" id="PF00134">
    <property type="entry name" value="Cyclin_N"/>
    <property type="match status" value="1"/>
</dbReference>
<evidence type="ECO:0000313" key="9">
    <source>
        <dbReference type="EMBL" id="KAE8696003.1"/>
    </source>
</evidence>
<dbReference type="InterPro" id="IPR004367">
    <property type="entry name" value="Cyclin_C-dom"/>
</dbReference>
<dbReference type="CDD" id="cd20543">
    <property type="entry name" value="CYCLIN_AtCycD-like_rpt1"/>
    <property type="match status" value="1"/>
</dbReference>
<dbReference type="InterPro" id="IPR006671">
    <property type="entry name" value="Cyclin_N"/>
</dbReference>
<dbReference type="InterPro" id="IPR039361">
    <property type="entry name" value="Cyclin"/>
</dbReference>
<evidence type="ECO:0000256" key="5">
    <source>
        <dbReference type="RuleBase" id="RU000383"/>
    </source>
</evidence>
<dbReference type="SUPFAM" id="SSF47954">
    <property type="entry name" value="Cyclin-like"/>
    <property type="match status" value="2"/>
</dbReference>
<dbReference type="GO" id="GO:0051301">
    <property type="term" value="P:cell division"/>
    <property type="evidence" value="ECO:0007669"/>
    <property type="project" value="UniProtKB-KW"/>
</dbReference>
<dbReference type="SMART" id="SM00385">
    <property type="entry name" value="CYCLIN"/>
    <property type="match status" value="1"/>
</dbReference>
<dbReference type="PANTHER" id="PTHR10177">
    <property type="entry name" value="CYCLINS"/>
    <property type="match status" value="1"/>
</dbReference>
<sequence>MTFEEFESLDILAWWKEKEAQFPILPAMARDLLTVQASTVASESAFSVSGRVISQRRSRLSPESVEVCICLKDYLDGAARKQHITTLEDAIDADLEANLHIEEVELGISLQTKKAKMMRRDGNGESVPLWGNRFPPSILEISEPNHSVRNRSTSLMGCSDFEIQSDDRIREMVEKEVEHLPEDDYLNRLRTGEVDLSVRREAFDWVWKASGYYHFGPSSLCLAINYLDRFLAVYDLPRGKTWTVQLLAVACLSIAAKMEETEVPLLVDLQVGEPKFVFEAKTICRMEVLVLSTLKWKMQAITPCSFIGYFLSKSCNDQSPSSISVSRSLQLIINTINGIDFLEFRPSEIAAAVAISVSGEMQTAIDKAISSFTFVQKGRVLKCVELMKDLSFINGAAPVATQHPSAAASSTVPQSPIGVLDAAACQSYKSDEITAGSSASPDIKRRKHEDDDNTTSRQDSHEM</sequence>
<reference evidence="9" key="1">
    <citation type="submission" date="2019-09" db="EMBL/GenBank/DDBJ databases">
        <title>Draft genome information of white flower Hibiscus syriacus.</title>
        <authorList>
            <person name="Kim Y.-M."/>
        </authorList>
    </citation>
    <scope>NUCLEOTIDE SEQUENCE [LARGE SCALE GENOMIC DNA]</scope>
    <source>
        <strain evidence="9">YM2019G1</strain>
    </source>
</reference>
<evidence type="ECO:0000259" key="7">
    <source>
        <dbReference type="SMART" id="SM00385"/>
    </source>
</evidence>
<evidence type="ECO:0000256" key="3">
    <source>
        <dbReference type="ARBA" id="ARBA00023127"/>
    </source>
</evidence>
<name>A0A6A2ZW74_HIBSY</name>
<dbReference type="InterPro" id="IPR008906">
    <property type="entry name" value="HATC_C_dom"/>
</dbReference>
<dbReference type="CDD" id="cd20544">
    <property type="entry name" value="CYCLIN_AtCycD-like_rpt2"/>
    <property type="match status" value="1"/>
</dbReference>
<dbReference type="PROSITE" id="PS00292">
    <property type="entry name" value="CYCLINS"/>
    <property type="match status" value="1"/>
</dbReference>
<keyword evidence="3 5" id="KW-0195">Cyclin</keyword>
<dbReference type="FunFam" id="1.10.472.10:FF:000040">
    <property type="entry name" value="D6-type cyclin"/>
    <property type="match status" value="1"/>
</dbReference>
<evidence type="ECO:0000313" key="10">
    <source>
        <dbReference type="Proteomes" id="UP000436088"/>
    </source>
</evidence>
<comment type="similarity">
    <text evidence="1">Belongs to the cyclin family. Cyclin D subfamily.</text>
</comment>
<keyword evidence="10" id="KW-1185">Reference proteome</keyword>
<dbReference type="FunFam" id="1.10.472.10:FF:000034">
    <property type="entry name" value="D2/4-type cyclin"/>
    <property type="match status" value="1"/>
</dbReference>
<feature type="domain" description="Cyclin C-terminal" evidence="8">
    <location>
        <begin position="301"/>
        <end position="428"/>
    </location>
</feature>
<evidence type="ECO:0000256" key="2">
    <source>
        <dbReference type="ARBA" id="ARBA00022618"/>
    </source>
</evidence>
<feature type="region of interest" description="Disordered" evidence="6">
    <location>
        <begin position="431"/>
        <end position="463"/>
    </location>
</feature>
<proteinExistence type="inferred from homology"/>
<dbReference type="Pfam" id="PF05699">
    <property type="entry name" value="Dimer_Tnp_hAT"/>
    <property type="match status" value="1"/>
</dbReference>
<evidence type="ECO:0000256" key="1">
    <source>
        <dbReference type="ARBA" id="ARBA00009065"/>
    </source>
</evidence>
<dbReference type="Proteomes" id="UP000436088">
    <property type="component" value="Unassembled WGS sequence"/>
</dbReference>
<dbReference type="InterPro" id="IPR036915">
    <property type="entry name" value="Cyclin-like_sf"/>
</dbReference>
<dbReference type="EMBL" id="VEPZ02001071">
    <property type="protein sequence ID" value="KAE8696003.1"/>
    <property type="molecule type" value="Genomic_DNA"/>
</dbReference>
<dbReference type="InterPro" id="IPR012337">
    <property type="entry name" value="RNaseH-like_sf"/>
</dbReference>
<dbReference type="SUPFAM" id="SSF53098">
    <property type="entry name" value="Ribonuclease H-like"/>
    <property type="match status" value="1"/>
</dbReference>
<dbReference type="InterPro" id="IPR048258">
    <property type="entry name" value="Cyclins_cyclin-box"/>
</dbReference>
<evidence type="ECO:0000256" key="6">
    <source>
        <dbReference type="SAM" id="MobiDB-lite"/>
    </source>
</evidence>
<dbReference type="Gene3D" id="1.10.472.10">
    <property type="entry name" value="Cyclin-like"/>
    <property type="match status" value="2"/>
</dbReference>
<dbReference type="Pfam" id="PF02984">
    <property type="entry name" value="Cyclin_C"/>
    <property type="match status" value="1"/>
</dbReference>
<dbReference type="AlphaFoldDB" id="A0A6A2ZW74"/>